<evidence type="ECO:0000313" key="1">
    <source>
        <dbReference type="EMBL" id="WSC02245.1"/>
    </source>
</evidence>
<name>A0ACD4ZVI8_9ACTN</name>
<dbReference type="Proteomes" id="UP001348369">
    <property type="component" value="Chromosome"/>
</dbReference>
<proteinExistence type="predicted"/>
<sequence>MAKKQSAPQELATVAPKLVEVTDQVLFGDVWERPELSPRDRSLITVTALAALYRTEQLGYHLKTALENGLTKEELAEALTHLAFYAGWPNAMSGVTRLKNILDEAESSGS</sequence>
<dbReference type="EMBL" id="CP109109">
    <property type="protein sequence ID" value="WSC02245.1"/>
    <property type="molecule type" value="Genomic_DNA"/>
</dbReference>
<organism evidence="1 2">
    <name type="scientific">Streptomyces scopuliridis</name>
    <dbReference type="NCBI Taxonomy" id="452529"/>
    <lineage>
        <taxon>Bacteria</taxon>
        <taxon>Bacillati</taxon>
        <taxon>Actinomycetota</taxon>
        <taxon>Actinomycetes</taxon>
        <taxon>Kitasatosporales</taxon>
        <taxon>Streptomycetaceae</taxon>
        <taxon>Streptomyces</taxon>
    </lineage>
</organism>
<protein>
    <submittedName>
        <fullName evidence="1">Carboxymuconolactone decarboxylase family protein</fullName>
    </submittedName>
</protein>
<keyword evidence="2" id="KW-1185">Reference proteome</keyword>
<evidence type="ECO:0000313" key="2">
    <source>
        <dbReference type="Proteomes" id="UP001348369"/>
    </source>
</evidence>
<reference evidence="1" key="1">
    <citation type="submission" date="2022-10" db="EMBL/GenBank/DDBJ databases">
        <title>The complete genomes of actinobacterial strains from the NBC collection.</title>
        <authorList>
            <person name="Joergensen T.S."/>
            <person name="Alvarez Arevalo M."/>
            <person name="Sterndorff E.B."/>
            <person name="Faurdal D."/>
            <person name="Vuksanovic O."/>
            <person name="Mourched A.-S."/>
            <person name="Charusanti P."/>
            <person name="Shaw S."/>
            <person name="Blin K."/>
            <person name="Weber T."/>
        </authorList>
    </citation>
    <scope>NUCLEOTIDE SEQUENCE</scope>
    <source>
        <strain evidence="1">NBC 01771</strain>
    </source>
</reference>
<gene>
    <name evidence="1" type="ORF">OG835_38115</name>
</gene>
<accession>A0ACD4ZVI8</accession>